<evidence type="ECO:0000313" key="2">
    <source>
        <dbReference type="Proteomes" id="UP000474159"/>
    </source>
</evidence>
<gene>
    <name evidence="1" type="ORF">F6X53_22795</name>
</gene>
<reference evidence="1 2" key="1">
    <citation type="submission" date="2019-09" db="EMBL/GenBank/DDBJ databases">
        <title>YIM 48816 draft genome.</title>
        <authorList>
            <person name="Jiang L."/>
        </authorList>
    </citation>
    <scope>NUCLEOTIDE SEQUENCE [LARGE SCALE GENOMIC DNA]</scope>
    <source>
        <strain evidence="1 2">YIM 48816</strain>
    </source>
</reference>
<dbReference type="OrthoDB" id="7997868at2"/>
<organism evidence="1 2">
    <name type="scientific">Methylobacterium soli</name>
    <dbReference type="NCBI Taxonomy" id="553447"/>
    <lineage>
        <taxon>Bacteria</taxon>
        <taxon>Pseudomonadati</taxon>
        <taxon>Pseudomonadota</taxon>
        <taxon>Alphaproteobacteria</taxon>
        <taxon>Hyphomicrobiales</taxon>
        <taxon>Methylobacteriaceae</taxon>
        <taxon>Methylobacterium</taxon>
    </lineage>
</organism>
<keyword evidence="2" id="KW-1185">Reference proteome</keyword>
<proteinExistence type="predicted"/>
<comment type="caution">
    <text evidence="1">The sequence shown here is derived from an EMBL/GenBank/DDBJ whole genome shotgun (WGS) entry which is preliminary data.</text>
</comment>
<dbReference type="RefSeq" id="WP_151002652.1">
    <property type="nucleotide sequence ID" value="NZ_BPQY01000013.1"/>
</dbReference>
<dbReference type="Proteomes" id="UP000474159">
    <property type="component" value="Unassembled WGS sequence"/>
</dbReference>
<protein>
    <recommendedName>
        <fullName evidence="3">PilZ domain-containing protein</fullName>
    </recommendedName>
</protein>
<dbReference type="AlphaFoldDB" id="A0A6L3SUM3"/>
<evidence type="ECO:0000313" key="1">
    <source>
        <dbReference type="EMBL" id="KAB1076534.1"/>
    </source>
</evidence>
<sequence length="90" mass="9620">MQPDRADLRVSAPITAKILLGSEIIGCHMRDDDDAGACLELMSAAGIPEHFVLSVGVACDDRLARVTCRKQGQDGARLWVQFLGPAQVTA</sequence>
<accession>A0A6L3SUM3</accession>
<evidence type="ECO:0008006" key="3">
    <source>
        <dbReference type="Google" id="ProtNLM"/>
    </source>
</evidence>
<dbReference type="EMBL" id="VZZK01000029">
    <property type="protein sequence ID" value="KAB1076534.1"/>
    <property type="molecule type" value="Genomic_DNA"/>
</dbReference>
<name>A0A6L3SUM3_9HYPH</name>